<protein>
    <recommendedName>
        <fullName evidence="2">histidine kinase</fullName>
        <ecNumber evidence="2">2.7.13.3</ecNumber>
    </recommendedName>
</protein>
<keyword evidence="7" id="KW-0472">Membrane</keyword>
<gene>
    <name evidence="10" type="ORF">HF324_12145</name>
    <name evidence="9" type="ORF">HF329_12475</name>
</gene>
<dbReference type="SUPFAM" id="SSF47384">
    <property type="entry name" value="Homodimeric domain of signal transducing histidine kinase"/>
    <property type="match status" value="1"/>
</dbReference>
<evidence type="ECO:0000256" key="4">
    <source>
        <dbReference type="ARBA" id="ARBA00022679"/>
    </source>
</evidence>
<evidence type="ECO:0000256" key="7">
    <source>
        <dbReference type="SAM" id="Phobius"/>
    </source>
</evidence>
<keyword evidence="7" id="KW-1133">Transmembrane helix</keyword>
<evidence type="ECO:0000256" key="2">
    <source>
        <dbReference type="ARBA" id="ARBA00012438"/>
    </source>
</evidence>
<keyword evidence="6" id="KW-0902">Two-component regulatory system</keyword>
<dbReference type="Pfam" id="PF02518">
    <property type="entry name" value="HATPase_c"/>
    <property type="match status" value="1"/>
</dbReference>
<feature type="domain" description="Histidine kinase" evidence="8">
    <location>
        <begin position="189"/>
        <end position="404"/>
    </location>
</feature>
<name>A0AAE6ZG59_9BACT</name>
<dbReference type="CDD" id="cd00082">
    <property type="entry name" value="HisKA"/>
    <property type="match status" value="1"/>
</dbReference>
<evidence type="ECO:0000313" key="11">
    <source>
        <dbReference type="Proteomes" id="UP000502421"/>
    </source>
</evidence>
<dbReference type="KEGG" id="coy:HF329_12475"/>
<dbReference type="CDD" id="cd00075">
    <property type="entry name" value="HATPase"/>
    <property type="match status" value="1"/>
</dbReference>
<dbReference type="PANTHER" id="PTHR43711">
    <property type="entry name" value="TWO-COMPONENT HISTIDINE KINASE"/>
    <property type="match status" value="1"/>
</dbReference>
<dbReference type="EMBL" id="CP051204">
    <property type="protein sequence ID" value="QJB38574.1"/>
    <property type="molecule type" value="Genomic_DNA"/>
</dbReference>
<dbReference type="InterPro" id="IPR036890">
    <property type="entry name" value="HATPase_C_sf"/>
</dbReference>
<evidence type="ECO:0000256" key="6">
    <source>
        <dbReference type="ARBA" id="ARBA00023012"/>
    </source>
</evidence>
<dbReference type="RefSeq" id="WP_168804346.1">
    <property type="nucleotide sequence ID" value="NZ_CP051204.2"/>
</dbReference>
<reference evidence="11" key="1">
    <citation type="submission" date="2020-04" db="EMBL/GenBank/DDBJ databases">
        <authorList>
            <person name="Kittiwongwattana C."/>
        </authorList>
    </citation>
    <scope>NUCLEOTIDE SEQUENCE [LARGE SCALE GENOMIC DNA]</scope>
    <source>
        <strain evidence="11">1310</strain>
    </source>
</reference>
<dbReference type="SMART" id="SM00388">
    <property type="entry name" value="HisKA"/>
    <property type="match status" value="1"/>
</dbReference>
<feature type="transmembrane region" description="Helical" evidence="7">
    <location>
        <begin position="36"/>
        <end position="55"/>
    </location>
</feature>
<keyword evidence="5 9" id="KW-0418">Kinase</keyword>
<evidence type="ECO:0000256" key="3">
    <source>
        <dbReference type="ARBA" id="ARBA00022553"/>
    </source>
</evidence>
<dbReference type="Gene3D" id="3.30.565.10">
    <property type="entry name" value="Histidine kinase-like ATPase, C-terminal domain"/>
    <property type="match status" value="1"/>
</dbReference>
<dbReference type="InterPro" id="IPR004358">
    <property type="entry name" value="Sig_transdc_His_kin-like_C"/>
</dbReference>
<organism evidence="9 11">
    <name type="scientific">Chitinophaga oryzae</name>
    <dbReference type="NCBI Taxonomy" id="2725414"/>
    <lineage>
        <taxon>Bacteria</taxon>
        <taxon>Pseudomonadati</taxon>
        <taxon>Bacteroidota</taxon>
        <taxon>Chitinophagia</taxon>
        <taxon>Chitinophagales</taxon>
        <taxon>Chitinophagaceae</taxon>
        <taxon>Chitinophaga</taxon>
    </lineage>
</organism>
<dbReference type="PRINTS" id="PR00344">
    <property type="entry name" value="BCTRLSENSOR"/>
</dbReference>
<dbReference type="InterPro" id="IPR050736">
    <property type="entry name" value="Sensor_HK_Regulatory"/>
</dbReference>
<feature type="transmembrane region" description="Helical" evidence="7">
    <location>
        <begin position="106"/>
        <end position="126"/>
    </location>
</feature>
<accession>A0AAE6ZG59</accession>
<proteinExistence type="predicted"/>
<dbReference type="InterPro" id="IPR003594">
    <property type="entry name" value="HATPase_dom"/>
</dbReference>
<keyword evidence="4" id="KW-0808">Transferase</keyword>
<keyword evidence="3" id="KW-0597">Phosphoprotein</keyword>
<evidence type="ECO:0000313" key="12">
    <source>
        <dbReference type="Proteomes" id="UP000503144"/>
    </source>
</evidence>
<dbReference type="AlphaFoldDB" id="A0AAE6ZG59"/>
<dbReference type="PANTHER" id="PTHR43711:SF1">
    <property type="entry name" value="HISTIDINE KINASE 1"/>
    <property type="match status" value="1"/>
</dbReference>
<reference evidence="9" key="2">
    <citation type="submission" date="2020-09" db="EMBL/GenBank/DDBJ databases">
        <authorList>
            <person name="Kittiwongwattana C."/>
        </authorList>
    </citation>
    <scope>NUCLEOTIDE SEQUENCE</scope>
    <source>
        <strain evidence="10">1303</strain>
        <strain evidence="9">1310</strain>
    </source>
</reference>
<feature type="transmembrane region" description="Helical" evidence="7">
    <location>
        <begin position="12"/>
        <end position="30"/>
    </location>
</feature>
<dbReference type="PROSITE" id="PS50109">
    <property type="entry name" value="HIS_KIN"/>
    <property type="match status" value="1"/>
</dbReference>
<evidence type="ECO:0000256" key="1">
    <source>
        <dbReference type="ARBA" id="ARBA00000085"/>
    </source>
</evidence>
<evidence type="ECO:0000313" key="9">
    <source>
        <dbReference type="EMBL" id="QJB32096.1"/>
    </source>
</evidence>
<feature type="transmembrane region" description="Helical" evidence="7">
    <location>
        <begin position="138"/>
        <end position="158"/>
    </location>
</feature>
<keyword evidence="12" id="KW-1185">Reference proteome</keyword>
<dbReference type="InterPro" id="IPR005467">
    <property type="entry name" value="His_kinase_dom"/>
</dbReference>
<dbReference type="Proteomes" id="UP000502421">
    <property type="component" value="Chromosome"/>
</dbReference>
<sequence>MPFIESRRTRLLNLLAIPCIPFMLFFSALNCYQGRYLLSVFNLLTSCINVFVLWLHWKQRYLSARMVAILCSVLIYTFTGLFFHNGAEYFLLNILISCLLVYDNKWLNAGLGILIVTAFLLIVFMPQHWRAANPVPQSRVWVNVATSLLFIIIALSFFKHIQSDYQREIEKQREALATMNKDKEKLFSIVAHDIRSPLATLEILLDMFQKGEYPEEEMEEAAAMLHKKISQLGGSLDNVLRWSSRSMKGIQAQAVNFYLGPLTTEVLYFFEMTIQQKGIRVDTSIPGDLMLYADKDQVSVILRNFLSNALKFSYAGGLIELKAQAAGAQVAISITDHGTGMPPTQVLHLFSYNQSPGYGTNGERGTGLGLILCKEFAQQNGGTITVESTVDKGTRFTVYLPVGITAEGKDAPAS</sequence>
<dbReference type="Gene3D" id="1.10.287.130">
    <property type="match status" value="1"/>
</dbReference>
<dbReference type="GO" id="GO:0000155">
    <property type="term" value="F:phosphorelay sensor kinase activity"/>
    <property type="evidence" value="ECO:0007669"/>
    <property type="project" value="InterPro"/>
</dbReference>
<dbReference type="InterPro" id="IPR003661">
    <property type="entry name" value="HisK_dim/P_dom"/>
</dbReference>
<evidence type="ECO:0000313" key="10">
    <source>
        <dbReference type="EMBL" id="QJB38574.1"/>
    </source>
</evidence>
<dbReference type="Proteomes" id="UP000503144">
    <property type="component" value="Chromosome"/>
</dbReference>
<feature type="transmembrane region" description="Helical" evidence="7">
    <location>
        <begin position="67"/>
        <end position="86"/>
    </location>
</feature>
<comment type="catalytic activity">
    <reaction evidence="1">
        <text>ATP + protein L-histidine = ADP + protein N-phospho-L-histidine.</text>
        <dbReference type="EC" id="2.7.13.3"/>
    </reaction>
</comment>
<dbReference type="InterPro" id="IPR036097">
    <property type="entry name" value="HisK_dim/P_sf"/>
</dbReference>
<dbReference type="EMBL" id="CP051205">
    <property type="protein sequence ID" value="QJB32096.1"/>
    <property type="molecule type" value="Genomic_DNA"/>
</dbReference>
<dbReference type="SMART" id="SM00387">
    <property type="entry name" value="HATPase_c"/>
    <property type="match status" value="1"/>
</dbReference>
<evidence type="ECO:0000259" key="8">
    <source>
        <dbReference type="PROSITE" id="PS50109"/>
    </source>
</evidence>
<keyword evidence="7" id="KW-0812">Transmembrane</keyword>
<evidence type="ECO:0000256" key="5">
    <source>
        <dbReference type="ARBA" id="ARBA00022777"/>
    </source>
</evidence>
<dbReference type="SUPFAM" id="SSF55874">
    <property type="entry name" value="ATPase domain of HSP90 chaperone/DNA topoisomerase II/histidine kinase"/>
    <property type="match status" value="1"/>
</dbReference>
<dbReference type="EC" id="2.7.13.3" evidence="2"/>